<dbReference type="InterPro" id="IPR000340">
    <property type="entry name" value="Dual-sp_phosphatase_cat-dom"/>
</dbReference>
<keyword evidence="11" id="KW-1185">Reference proteome</keyword>
<evidence type="ECO:0000259" key="8">
    <source>
        <dbReference type="PROSITE" id="PS50056"/>
    </source>
</evidence>
<gene>
    <name evidence="10" type="ORF">TCAL_02173</name>
</gene>
<proteinExistence type="inferred from homology"/>
<feature type="domain" description="Rhodanese" evidence="9">
    <location>
        <begin position="90"/>
        <end position="180"/>
    </location>
</feature>
<organism evidence="10 11">
    <name type="scientific">Tigriopus californicus</name>
    <name type="common">Marine copepod</name>
    <dbReference type="NCBI Taxonomy" id="6832"/>
    <lineage>
        <taxon>Eukaryota</taxon>
        <taxon>Metazoa</taxon>
        <taxon>Ecdysozoa</taxon>
        <taxon>Arthropoda</taxon>
        <taxon>Crustacea</taxon>
        <taxon>Multicrustacea</taxon>
        <taxon>Hexanauplia</taxon>
        <taxon>Copepoda</taxon>
        <taxon>Harpacticoida</taxon>
        <taxon>Harpacticidae</taxon>
        <taxon>Tigriopus</taxon>
    </lineage>
</organism>
<feature type="domain" description="Tyrosine-protein phosphatase" evidence="7">
    <location>
        <begin position="193"/>
        <end position="330"/>
    </location>
</feature>
<keyword evidence="6" id="KW-0812">Transmembrane</keyword>
<dbReference type="Proteomes" id="UP000318571">
    <property type="component" value="Chromosome 8"/>
</dbReference>
<dbReference type="PROSITE" id="PS50206">
    <property type="entry name" value="RHODANESE_3"/>
    <property type="match status" value="1"/>
</dbReference>
<protein>
    <recommendedName>
        <fullName evidence="2">protein-tyrosine-phosphatase</fullName>
        <ecNumber evidence="2">3.1.3.48</ecNumber>
    </recommendedName>
</protein>
<accession>A0A553N9K0</accession>
<dbReference type="InterPro" id="IPR000387">
    <property type="entry name" value="Tyr_Pase_dom"/>
</dbReference>
<dbReference type="PROSITE" id="PS50056">
    <property type="entry name" value="TYR_PHOSPHATASE_2"/>
    <property type="match status" value="1"/>
</dbReference>
<dbReference type="EMBL" id="VCGU01000459">
    <property type="protein sequence ID" value="TRY62126.1"/>
    <property type="molecule type" value="Genomic_DNA"/>
</dbReference>
<dbReference type="PANTHER" id="PTHR10159">
    <property type="entry name" value="DUAL SPECIFICITY PROTEIN PHOSPHATASE"/>
    <property type="match status" value="1"/>
</dbReference>
<evidence type="ECO:0000256" key="5">
    <source>
        <dbReference type="SAM" id="MobiDB-lite"/>
    </source>
</evidence>
<dbReference type="SMART" id="SM00195">
    <property type="entry name" value="DSPc"/>
    <property type="match status" value="1"/>
</dbReference>
<reference evidence="10 11" key="1">
    <citation type="journal article" date="2018" name="Nat. Ecol. Evol.">
        <title>Genomic signatures of mitonuclear coevolution across populations of Tigriopus californicus.</title>
        <authorList>
            <person name="Barreto F.S."/>
            <person name="Watson E.T."/>
            <person name="Lima T.G."/>
            <person name="Willett C.S."/>
            <person name="Edmands S."/>
            <person name="Li W."/>
            <person name="Burton R.S."/>
        </authorList>
    </citation>
    <scope>NUCLEOTIDE SEQUENCE [LARGE SCALE GENOMIC DNA]</scope>
    <source>
        <strain evidence="10 11">San Diego</strain>
    </source>
</reference>
<evidence type="ECO:0000313" key="10">
    <source>
        <dbReference type="EMBL" id="TRY62126.1"/>
    </source>
</evidence>
<dbReference type="InterPro" id="IPR001763">
    <property type="entry name" value="Rhodanese-like_dom"/>
</dbReference>
<comment type="similarity">
    <text evidence="1">Belongs to the protein-tyrosine phosphatase family. Non-receptor class dual specificity subfamily.</text>
</comment>
<dbReference type="OMA" id="AEMACND"/>
<keyword evidence="3" id="KW-0378">Hydrolase</keyword>
<sequence length="342" mass="39237">MGCTTSKDGSRPVVSPEGHAKPLNEQNNMLISRILDYQKQSREYLNDLMLEPRSLVPEELRFGYISTNTFFNMFHAGFCGPYIANPKYMLLVDFRSLEEFEESHVHSAMHFTAIPWDAVTFFDFASYSLIVFYDFDGTAAANIFSVLFRARQRLKKMRIDVLVVLGGLKNLNRRFPHLIYRGNEPGNRVIPWMPTLIKNEQVFLGRHEQSEEKTVIKGLGITHVLSIGRSPENCFHGVLYHGLDGETDLEETFRTSFKLISDVVNEGGRVLVHGVDGLNRSAAVIIAYLMKSHPALLEEAFFYVQTLRPFVRMDQGCVEALMRYERELFGYSITDLDEMLWI</sequence>
<dbReference type="InterPro" id="IPR020422">
    <property type="entry name" value="TYR_PHOSPHATASE_DUAL_dom"/>
</dbReference>
<dbReference type="Gene3D" id="3.90.190.10">
    <property type="entry name" value="Protein tyrosine phosphatase superfamily"/>
    <property type="match status" value="1"/>
</dbReference>
<keyword evidence="6" id="KW-0472">Membrane</keyword>
<feature type="transmembrane region" description="Helical" evidence="6">
    <location>
        <begin position="62"/>
        <end position="84"/>
    </location>
</feature>
<dbReference type="OrthoDB" id="10252009at2759"/>
<evidence type="ECO:0000256" key="2">
    <source>
        <dbReference type="ARBA" id="ARBA00013064"/>
    </source>
</evidence>
<dbReference type="InterPro" id="IPR029021">
    <property type="entry name" value="Prot-tyrosine_phosphatase-like"/>
</dbReference>
<evidence type="ECO:0000259" key="7">
    <source>
        <dbReference type="PROSITE" id="PS50054"/>
    </source>
</evidence>
<dbReference type="CDD" id="cd14498">
    <property type="entry name" value="DSP"/>
    <property type="match status" value="1"/>
</dbReference>
<feature type="region of interest" description="Disordered" evidence="5">
    <location>
        <begin position="1"/>
        <end position="22"/>
    </location>
</feature>
<feature type="domain" description="Tyrosine specific protein phosphatases" evidence="8">
    <location>
        <begin position="251"/>
        <end position="309"/>
    </location>
</feature>
<dbReference type="InterPro" id="IPR036873">
    <property type="entry name" value="Rhodanese-like_dom_sf"/>
</dbReference>
<dbReference type="SUPFAM" id="SSF52821">
    <property type="entry name" value="Rhodanese/Cell cycle control phosphatase"/>
    <property type="match status" value="1"/>
</dbReference>
<evidence type="ECO:0000256" key="3">
    <source>
        <dbReference type="ARBA" id="ARBA00022801"/>
    </source>
</evidence>
<dbReference type="GO" id="GO:0043409">
    <property type="term" value="P:negative regulation of MAPK cascade"/>
    <property type="evidence" value="ECO:0007669"/>
    <property type="project" value="TreeGrafter"/>
</dbReference>
<dbReference type="GO" id="GO:0005737">
    <property type="term" value="C:cytoplasm"/>
    <property type="evidence" value="ECO:0007669"/>
    <property type="project" value="TreeGrafter"/>
</dbReference>
<evidence type="ECO:0000256" key="1">
    <source>
        <dbReference type="ARBA" id="ARBA00008601"/>
    </source>
</evidence>
<evidence type="ECO:0000313" key="11">
    <source>
        <dbReference type="Proteomes" id="UP000318571"/>
    </source>
</evidence>
<name>A0A553N9K0_TIGCA</name>
<evidence type="ECO:0000256" key="6">
    <source>
        <dbReference type="SAM" id="Phobius"/>
    </source>
</evidence>
<evidence type="ECO:0000256" key="4">
    <source>
        <dbReference type="ARBA" id="ARBA00022912"/>
    </source>
</evidence>
<feature type="transmembrane region" description="Helical" evidence="6">
    <location>
        <begin position="124"/>
        <end position="148"/>
    </location>
</feature>
<dbReference type="PANTHER" id="PTHR10159:SF519">
    <property type="entry name" value="DUAL SPECIFICITY PROTEIN PHOSPHATASE MPK3"/>
    <property type="match status" value="1"/>
</dbReference>
<keyword evidence="6" id="KW-1133">Transmembrane helix</keyword>
<dbReference type="EC" id="3.1.3.48" evidence="2"/>
<dbReference type="STRING" id="6832.A0A553N9K0"/>
<dbReference type="PROSITE" id="PS50054">
    <property type="entry name" value="TYR_PHOSPHATASE_DUAL"/>
    <property type="match status" value="1"/>
</dbReference>
<keyword evidence="4" id="KW-0904">Protein phosphatase</keyword>
<dbReference type="GO" id="GO:0004725">
    <property type="term" value="F:protein tyrosine phosphatase activity"/>
    <property type="evidence" value="ECO:0007669"/>
    <property type="project" value="UniProtKB-EC"/>
</dbReference>
<dbReference type="AlphaFoldDB" id="A0A553N9K0"/>
<dbReference type="SUPFAM" id="SSF52799">
    <property type="entry name" value="(Phosphotyrosine protein) phosphatases II"/>
    <property type="match status" value="1"/>
</dbReference>
<dbReference type="Pfam" id="PF00782">
    <property type="entry name" value="DSPc"/>
    <property type="match status" value="1"/>
</dbReference>
<comment type="caution">
    <text evidence="10">The sequence shown here is derived from an EMBL/GenBank/DDBJ whole genome shotgun (WGS) entry which is preliminary data.</text>
</comment>
<evidence type="ECO:0000259" key="9">
    <source>
        <dbReference type="PROSITE" id="PS50206"/>
    </source>
</evidence>